<proteinExistence type="predicted"/>
<sequence>MSMKTWVLLLRGINVGGRNVLPMKELAAGLASLKMLNVRTYIQSGNVVFQFKEKLPKSLNKRIADSIEERHGFRPGTFILSSEALEETIAANPFPKATGDPKSLHCFFLAERVKTMPRDQLNELASATEKWRLINQTFYLHAPDGVGRSKLAARVEKTLGAPTTARNWKTVLKLSDMVRAT</sequence>
<gene>
    <name evidence="1" type="ORF">Fuma_04668</name>
</gene>
<dbReference type="PIRSF" id="PIRSF008502">
    <property type="entry name" value="UCP008502"/>
    <property type="match status" value="1"/>
</dbReference>
<evidence type="ECO:0000313" key="1">
    <source>
        <dbReference type="EMBL" id="APZ95016.1"/>
    </source>
</evidence>
<dbReference type="Pfam" id="PF08002">
    <property type="entry name" value="DUF1697"/>
    <property type="match status" value="1"/>
</dbReference>
<evidence type="ECO:0008006" key="3">
    <source>
        <dbReference type="Google" id="ProtNLM"/>
    </source>
</evidence>
<dbReference type="EMBL" id="CP017641">
    <property type="protein sequence ID" value="APZ95016.1"/>
    <property type="molecule type" value="Genomic_DNA"/>
</dbReference>
<keyword evidence="2" id="KW-1185">Reference proteome</keyword>
<dbReference type="KEGG" id="fmr:Fuma_04668"/>
<evidence type="ECO:0000313" key="2">
    <source>
        <dbReference type="Proteomes" id="UP000187735"/>
    </source>
</evidence>
<dbReference type="Proteomes" id="UP000187735">
    <property type="component" value="Chromosome"/>
</dbReference>
<reference evidence="1 2" key="1">
    <citation type="journal article" date="2016" name="Front. Microbiol.">
        <title>Fuerstia marisgermanicae gen. nov., sp. nov., an Unusual Member of the Phylum Planctomycetes from the German Wadden Sea.</title>
        <authorList>
            <person name="Kohn T."/>
            <person name="Heuer A."/>
            <person name="Jogler M."/>
            <person name="Vollmers J."/>
            <person name="Boedeker C."/>
            <person name="Bunk B."/>
            <person name="Rast P."/>
            <person name="Borchert D."/>
            <person name="Glockner I."/>
            <person name="Freese H.M."/>
            <person name="Klenk H.P."/>
            <person name="Overmann J."/>
            <person name="Kaster A.K."/>
            <person name="Rohde M."/>
            <person name="Wiegand S."/>
            <person name="Jogler C."/>
        </authorList>
    </citation>
    <scope>NUCLEOTIDE SEQUENCE [LARGE SCALE GENOMIC DNA]</scope>
    <source>
        <strain evidence="1 2">NH11</strain>
    </source>
</reference>
<name>A0A1P8WLU4_9PLAN</name>
<protein>
    <recommendedName>
        <fullName evidence="3">DUF1697 domain-containing protein</fullName>
    </recommendedName>
</protein>
<dbReference type="Gene3D" id="3.30.70.1280">
    <property type="entry name" value="SP0830-like domains"/>
    <property type="match status" value="1"/>
</dbReference>
<accession>A0A1P8WLU4</accession>
<dbReference type="STRING" id="1891926.Fuma_04668"/>
<dbReference type="InterPro" id="IPR012545">
    <property type="entry name" value="DUF1697"/>
</dbReference>
<dbReference type="PANTHER" id="PTHR36439">
    <property type="entry name" value="BLL4334 PROTEIN"/>
    <property type="match status" value="1"/>
</dbReference>
<dbReference type="SUPFAM" id="SSF160379">
    <property type="entry name" value="SP0830-like"/>
    <property type="match status" value="1"/>
</dbReference>
<organism evidence="1 2">
    <name type="scientific">Fuerstiella marisgermanici</name>
    <dbReference type="NCBI Taxonomy" id="1891926"/>
    <lineage>
        <taxon>Bacteria</taxon>
        <taxon>Pseudomonadati</taxon>
        <taxon>Planctomycetota</taxon>
        <taxon>Planctomycetia</taxon>
        <taxon>Planctomycetales</taxon>
        <taxon>Planctomycetaceae</taxon>
        <taxon>Fuerstiella</taxon>
    </lineage>
</organism>
<dbReference type="PANTHER" id="PTHR36439:SF1">
    <property type="entry name" value="DUF1697 DOMAIN-CONTAINING PROTEIN"/>
    <property type="match status" value="1"/>
</dbReference>
<dbReference type="AlphaFoldDB" id="A0A1P8WLU4"/>